<dbReference type="RefSeq" id="WP_322409913.1">
    <property type="nucleotide sequence ID" value="NZ_CP139779.1"/>
</dbReference>
<dbReference type="Gene3D" id="1.10.10.10">
    <property type="entry name" value="Winged helix-like DNA-binding domain superfamily/Winged helix DNA-binding domain"/>
    <property type="match status" value="1"/>
</dbReference>
<dbReference type="Proteomes" id="UP001324533">
    <property type="component" value="Chromosome"/>
</dbReference>
<protein>
    <submittedName>
        <fullName evidence="5">Metalloregulator ArsR/SmtB family transcription factor</fullName>
    </submittedName>
</protein>
<dbReference type="PRINTS" id="PR00778">
    <property type="entry name" value="HTHARSR"/>
</dbReference>
<dbReference type="InterPro" id="IPR036390">
    <property type="entry name" value="WH_DNA-bd_sf"/>
</dbReference>
<dbReference type="CDD" id="cd00090">
    <property type="entry name" value="HTH_ARSR"/>
    <property type="match status" value="1"/>
</dbReference>
<keyword evidence="6" id="KW-1185">Reference proteome</keyword>
<proteinExistence type="predicted"/>
<dbReference type="Pfam" id="PF01022">
    <property type="entry name" value="HTH_5"/>
    <property type="match status" value="1"/>
</dbReference>
<sequence length="114" mass="12819">MSHDATAPLDPQDAYVDVAAEIFRMLSDPTRVRIILALQDGERSVSQLAEVVAKSPTVVSQHLSKMRLGRLVRARREGTTMHYSLIDEHVRRLVTEAVFQAEHSVDDQPPHHRG</sequence>
<dbReference type="PROSITE" id="PS50987">
    <property type="entry name" value="HTH_ARSR_2"/>
    <property type="match status" value="1"/>
</dbReference>
<dbReference type="PANTHER" id="PTHR43132">
    <property type="entry name" value="ARSENICAL RESISTANCE OPERON REPRESSOR ARSR-RELATED"/>
    <property type="match status" value="1"/>
</dbReference>
<keyword evidence="2" id="KW-0238">DNA-binding</keyword>
<dbReference type="InterPro" id="IPR011991">
    <property type="entry name" value="ArsR-like_HTH"/>
</dbReference>
<dbReference type="EMBL" id="CP139779">
    <property type="protein sequence ID" value="WQB69788.1"/>
    <property type="molecule type" value="Genomic_DNA"/>
</dbReference>
<dbReference type="InterPro" id="IPR036388">
    <property type="entry name" value="WH-like_DNA-bd_sf"/>
</dbReference>
<reference evidence="5 6" key="1">
    <citation type="submission" date="2023-06" db="EMBL/GenBank/DDBJ databases">
        <title>Rock-solubilizing bacteria, Microbacterium invictum, promotes re-establishment of vegetation in rocky wasteland by accelerating rock bio-weathering and reshaping soil bacterial community.</title>
        <authorList>
            <person name="Liu C."/>
        </authorList>
    </citation>
    <scope>NUCLEOTIDE SEQUENCE [LARGE SCALE GENOMIC DNA]</scope>
    <source>
        <strain evidence="5 6">X-18</strain>
    </source>
</reference>
<evidence type="ECO:0000313" key="6">
    <source>
        <dbReference type="Proteomes" id="UP001324533"/>
    </source>
</evidence>
<gene>
    <name evidence="5" type="ORF">T9R20_13960</name>
</gene>
<evidence type="ECO:0000313" key="5">
    <source>
        <dbReference type="EMBL" id="WQB69788.1"/>
    </source>
</evidence>
<organism evidence="5 6">
    <name type="scientific">Microbacterium invictum</name>
    <dbReference type="NCBI Taxonomy" id="515415"/>
    <lineage>
        <taxon>Bacteria</taxon>
        <taxon>Bacillati</taxon>
        <taxon>Actinomycetota</taxon>
        <taxon>Actinomycetes</taxon>
        <taxon>Micrococcales</taxon>
        <taxon>Microbacteriaceae</taxon>
        <taxon>Microbacterium</taxon>
    </lineage>
</organism>
<accession>A0ABZ0V841</accession>
<evidence type="ECO:0000256" key="3">
    <source>
        <dbReference type="ARBA" id="ARBA00023163"/>
    </source>
</evidence>
<evidence type="ECO:0000256" key="2">
    <source>
        <dbReference type="ARBA" id="ARBA00023125"/>
    </source>
</evidence>
<name>A0ABZ0V841_9MICO</name>
<dbReference type="SMART" id="SM00418">
    <property type="entry name" value="HTH_ARSR"/>
    <property type="match status" value="1"/>
</dbReference>
<dbReference type="PANTHER" id="PTHR43132:SF8">
    <property type="entry name" value="HTH-TYPE TRANSCRIPTIONAL REGULATOR KMTR"/>
    <property type="match status" value="1"/>
</dbReference>
<feature type="domain" description="HTH arsR-type" evidence="4">
    <location>
        <begin position="11"/>
        <end position="105"/>
    </location>
</feature>
<dbReference type="InterPro" id="IPR051011">
    <property type="entry name" value="Metal_resp_trans_reg"/>
</dbReference>
<evidence type="ECO:0000259" key="4">
    <source>
        <dbReference type="PROSITE" id="PS50987"/>
    </source>
</evidence>
<keyword evidence="3" id="KW-0804">Transcription</keyword>
<evidence type="ECO:0000256" key="1">
    <source>
        <dbReference type="ARBA" id="ARBA00023015"/>
    </source>
</evidence>
<dbReference type="InterPro" id="IPR001845">
    <property type="entry name" value="HTH_ArsR_DNA-bd_dom"/>
</dbReference>
<dbReference type="SUPFAM" id="SSF46785">
    <property type="entry name" value="Winged helix' DNA-binding domain"/>
    <property type="match status" value="1"/>
</dbReference>
<dbReference type="NCBIfam" id="NF033788">
    <property type="entry name" value="HTH_metalloreg"/>
    <property type="match status" value="1"/>
</dbReference>
<keyword evidence="1" id="KW-0805">Transcription regulation</keyword>